<dbReference type="InterPro" id="IPR052815">
    <property type="entry name" value="PDCD2-like_regulator"/>
</dbReference>
<dbReference type="PANTHER" id="PTHR46421:SF1">
    <property type="entry name" value="PROGRAMMED CELL DEATH PROTEIN 2-LIKE"/>
    <property type="match status" value="1"/>
</dbReference>
<protein>
    <submittedName>
        <fullName evidence="2">Programmed cell death 2-like protein</fullName>
    </submittedName>
</protein>
<dbReference type="EMBL" id="MUJZ01059751">
    <property type="protein sequence ID" value="OTF71679.1"/>
    <property type="molecule type" value="Genomic_DNA"/>
</dbReference>
<feature type="domain" description="Programmed cell death protein 2 C-terminal" evidence="1">
    <location>
        <begin position="177"/>
        <end position="279"/>
    </location>
</feature>
<dbReference type="PANTHER" id="PTHR46421">
    <property type="entry name" value="PROGRAMMED CELL DEATH PROTEIN 2-LIKE"/>
    <property type="match status" value="1"/>
</dbReference>
<evidence type="ECO:0000313" key="2">
    <source>
        <dbReference type="EMBL" id="OTF71679.1"/>
    </source>
</evidence>
<keyword evidence="3" id="KW-1185">Reference proteome</keyword>
<dbReference type="AlphaFoldDB" id="A0A1Y3AT86"/>
<sequence>MKNVPGGQPIFNPMFDVTKLMENNQLQCTECSKCMAFILQIYCPVDNSSDERILYFFSCINKHCLKKKCRLFRVVTKAKQSIKMETKLFVDDWGDSESTTIDSTSNNHNMVETTIKCDFEKHSHFIPHYLSVIDEPNESIDKEKYEKMAKQIEIVEENFVNEEYEKHYPEAFKDDKDNYRFYKQIRKCPEQLVRYEWSGKPLKSSNKTNITLETCENCGSERVFELQFMPSLINVLLNNKNKPINDDILIDFETIMAYTCSKNCYPPNCIHEEQTLVFKEDCTTLTEKLSEFIPDKKEERK</sequence>
<proteinExistence type="predicted"/>
<dbReference type="OrthoDB" id="366284at2759"/>
<name>A0A1Y3AT86_EURMA</name>
<dbReference type="Proteomes" id="UP000194236">
    <property type="component" value="Unassembled WGS sequence"/>
</dbReference>
<reference evidence="2 3" key="1">
    <citation type="submission" date="2017-03" db="EMBL/GenBank/DDBJ databases">
        <title>Genome Survey of Euroglyphus maynei.</title>
        <authorList>
            <person name="Arlian L.G."/>
            <person name="Morgan M.S."/>
            <person name="Rider S.D."/>
        </authorList>
    </citation>
    <scope>NUCLEOTIDE SEQUENCE [LARGE SCALE GENOMIC DNA]</scope>
    <source>
        <strain evidence="2">Arlian Lab</strain>
        <tissue evidence="2">Whole body</tissue>
    </source>
</reference>
<comment type="caution">
    <text evidence="2">The sequence shown here is derived from an EMBL/GenBank/DDBJ whole genome shotgun (WGS) entry which is preliminary data.</text>
</comment>
<organism evidence="2 3">
    <name type="scientific">Euroglyphus maynei</name>
    <name type="common">Mayne's house dust mite</name>
    <dbReference type="NCBI Taxonomy" id="6958"/>
    <lineage>
        <taxon>Eukaryota</taxon>
        <taxon>Metazoa</taxon>
        <taxon>Ecdysozoa</taxon>
        <taxon>Arthropoda</taxon>
        <taxon>Chelicerata</taxon>
        <taxon>Arachnida</taxon>
        <taxon>Acari</taxon>
        <taxon>Acariformes</taxon>
        <taxon>Sarcoptiformes</taxon>
        <taxon>Astigmata</taxon>
        <taxon>Psoroptidia</taxon>
        <taxon>Analgoidea</taxon>
        <taxon>Pyroglyphidae</taxon>
        <taxon>Pyroglyphinae</taxon>
        <taxon>Euroglyphus</taxon>
    </lineage>
</organism>
<gene>
    <name evidence="2" type="ORF">BLA29_000560</name>
</gene>
<accession>A0A1Y3AT86</accession>
<dbReference type="InterPro" id="IPR007320">
    <property type="entry name" value="PDCD2_C"/>
</dbReference>
<dbReference type="GO" id="GO:0005737">
    <property type="term" value="C:cytoplasm"/>
    <property type="evidence" value="ECO:0007669"/>
    <property type="project" value="InterPro"/>
</dbReference>
<dbReference type="Pfam" id="PF04194">
    <property type="entry name" value="PDCD2_C"/>
    <property type="match status" value="1"/>
</dbReference>
<evidence type="ECO:0000259" key="1">
    <source>
        <dbReference type="Pfam" id="PF04194"/>
    </source>
</evidence>
<evidence type="ECO:0000313" key="3">
    <source>
        <dbReference type="Proteomes" id="UP000194236"/>
    </source>
</evidence>